<protein>
    <submittedName>
        <fullName evidence="2">Uncharacterized protein</fullName>
    </submittedName>
</protein>
<feature type="transmembrane region" description="Helical" evidence="1">
    <location>
        <begin position="19"/>
        <end position="41"/>
    </location>
</feature>
<accession>A0A8D8ZRV4</accession>
<reference evidence="2" key="1">
    <citation type="submission" date="2021-05" db="EMBL/GenBank/DDBJ databases">
        <authorList>
            <person name="Alioto T."/>
            <person name="Alioto T."/>
            <person name="Gomez Garrido J."/>
        </authorList>
    </citation>
    <scope>NUCLEOTIDE SEQUENCE</scope>
</reference>
<dbReference type="EMBL" id="HBUF01528437">
    <property type="protein sequence ID" value="CAG6750971.1"/>
    <property type="molecule type" value="Transcribed_RNA"/>
</dbReference>
<organism evidence="2">
    <name type="scientific">Cacopsylla melanoneura</name>
    <dbReference type="NCBI Taxonomy" id="428564"/>
    <lineage>
        <taxon>Eukaryota</taxon>
        <taxon>Metazoa</taxon>
        <taxon>Ecdysozoa</taxon>
        <taxon>Arthropoda</taxon>
        <taxon>Hexapoda</taxon>
        <taxon>Insecta</taxon>
        <taxon>Pterygota</taxon>
        <taxon>Neoptera</taxon>
        <taxon>Paraneoptera</taxon>
        <taxon>Hemiptera</taxon>
        <taxon>Sternorrhyncha</taxon>
        <taxon>Psylloidea</taxon>
        <taxon>Psyllidae</taxon>
        <taxon>Psyllinae</taxon>
        <taxon>Cacopsylla</taxon>
    </lineage>
</organism>
<keyword evidence="1" id="KW-1133">Transmembrane helix</keyword>
<dbReference type="EMBL" id="HBUF01528436">
    <property type="protein sequence ID" value="CAG6750967.1"/>
    <property type="molecule type" value="Transcribed_RNA"/>
</dbReference>
<keyword evidence="1" id="KW-0472">Membrane</keyword>
<evidence type="ECO:0000256" key="1">
    <source>
        <dbReference type="SAM" id="Phobius"/>
    </source>
</evidence>
<keyword evidence="1" id="KW-0812">Transmembrane</keyword>
<name>A0A8D8ZRV4_9HEMI</name>
<dbReference type="AlphaFoldDB" id="A0A8D8ZRV4"/>
<evidence type="ECO:0000313" key="2">
    <source>
        <dbReference type="EMBL" id="CAG6750967.1"/>
    </source>
</evidence>
<dbReference type="EMBL" id="HBUF01528439">
    <property type="protein sequence ID" value="CAG6750979.1"/>
    <property type="molecule type" value="Transcribed_RNA"/>
</dbReference>
<proteinExistence type="predicted"/>
<dbReference type="EMBL" id="HBUF01528438">
    <property type="protein sequence ID" value="CAG6750975.1"/>
    <property type="molecule type" value="Transcribed_RNA"/>
</dbReference>
<sequence length="106" mass="12211">MVSPIKVESHDRTRVTRDTIIYCMVSLVTLVTLAISCDCSLTKGLDFNSKSSSFCRLSQFLVWEIGSRQLIIPKNFWSNLQTLNIYTNKNECTDIYFCACVWKGYH</sequence>